<proteinExistence type="predicted"/>
<dbReference type="AlphaFoldDB" id="A0A1M5FFI5"/>
<keyword evidence="2" id="KW-1185">Reference proteome</keyword>
<dbReference type="EMBL" id="FQVN01000005">
    <property type="protein sequence ID" value="SHF90245.1"/>
    <property type="molecule type" value="Genomic_DNA"/>
</dbReference>
<reference evidence="1 2" key="1">
    <citation type="submission" date="2016-11" db="EMBL/GenBank/DDBJ databases">
        <authorList>
            <person name="Jaros S."/>
            <person name="Januszkiewicz K."/>
            <person name="Wedrychowicz H."/>
        </authorList>
    </citation>
    <scope>NUCLEOTIDE SEQUENCE [LARGE SCALE GENOMIC DNA]</scope>
    <source>
        <strain evidence="1 2">DSM 44523</strain>
    </source>
</reference>
<protein>
    <submittedName>
        <fullName evidence="1">Uncharacterized protein</fullName>
    </submittedName>
</protein>
<dbReference type="Proteomes" id="UP000184501">
    <property type="component" value="Unassembled WGS sequence"/>
</dbReference>
<accession>A0A1M5FFI5</accession>
<gene>
    <name evidence="1" type="ORF">SAMN05444320_105417</name>
</gene>
<sequence length="210" mass="23009">MPLRRKRTPLLSGPFDGPLRQGDMMLVEIVSWLSLVSRSAVSVAARATTLGADGSVRTRSEHVLHADSLMRWSYTAQGSDHERYQFCDGAELFHSERGTSTSTPARPPAGCPDDTWPDCSWPAVVDAWLVEMVRPLDLLARVTISSISGDRLVRITAEPLSNQPSPYNGLSVPDGRTVAVVLDVDRGCLTEGTITRPGFDTVTFTLTRLW</sequence>
<name>A0A1M5FFI5_STRHI</name>
<evidence type="ECO:0000313" key="1">
    <source>
        <dbReference type="EMBL" id="SHF90245.1"/>
    </source>
</evidence>
<evidence type="ECO:0000313" key="2">
    <source>
        <dbReference type="Proteomes" id="UP000184501"/>
    </source>
</evidence>
<organism evidence="1 2">
    <name type="scientific">Streptoalloteichus hindustanus</name>
    <dbReference type="NCBI Taxonomy" id="2017"/>
    <lineage>
        <taxon>Bacteria</taxon>
        <taxon>Bacillati</taxon>
        <taxon>Actinomycetota</taxon>
        <taxon>Actinomycetes</taxon>
        <taxon>Pseudonocardiales</taxon>
        <taxon>Pseudonocardiaceae</taxon>
        <taxon>Streptoalloteichus</taxon>
    </lineage>
</organism>